<dbReference type="RefSeq" id="WP_046154191.1">
    <property type="nucleotide sequence ID" value="NZ_CADFGU010000001.1"/>
</dbReference>
<organism evidence="2 3">
    <name type="scientific">Robbsia andropogonis</name>
    <dbReference type="NCBI Taxonomy" id="28092"/>
    <lineage>
        <taxon>Bacteria</taxon>
        <taxon>Pseudomonadati</taxon>
        <taxon>Pseudomonadota</taxon>
        <taxon>Betaproteobacteria</taxon>
        <taxon>Burkholderiales</taxon>
        <taxon>Burkholderiaceae</taxon>
        <taxon>Robbsia</taxon>
    </lineage>
</organism>
<gene>
    <name evidence="2" type="ORF">WM40_23870</name>
</gene>
<protein>
    <submittedName>
        <fullName evidence="2">Uncharacterized protein</fullName>
    </submittedName>
</protein>
<dbReference type="OrthoDB" id="9134202at2"/>
<evidence type="ECO:0000313" key="2">
    <source>
        <dbReference type="EMBL" id="KKB61338.1"/>
    </source>
</evidence>
<proteinExistence type="predicted"/>
<evidence type="ECO:0000313" key="3">
    <source>
        <dbReference type="Proteomes" id="UP000033618"/>
    </source>
</evidence>
<dbReference type="Proteomes" id="UP000033618">
    <property type="component" value="Unassembled WGS sequence"/>
</dbReference>
<reference evidence="2 3" key="1">
    <citation type="submission" date="2015-03" db="EMBL/GenBank/DDBJ databases">
        <title>Draft Genome Sequence of Burkholderia andropogonis type strain ICMP2807, isolated from Sorghum bicolor.</title>
        <authorList>
            <person name="Lopes-Santos L."/>
            <person name="Castro D.B."/>
            <person name="Ottoboni L.M."/>
            <person name="Park D."/>
            <person name="Weirc B.S."/>
            <person name="Destefano S.A."/>
        </authorList>
    </citation>
    <scope>NUCLEOTIDE SEQUENCE [LARGE SCALE GENOMIC DNA]</scope>
    <source>
        <strain evidence="2 3">ICMP2807</strain>
    </source>
</reference>
<keyword evidence="3" id="KW-1185">Reference proteome</keyword>
<evidence type="ECO:0000256" key="1">
    <source>
        <dbReference type="SAM" id="MobiDB-lite"/>
    </source>
</evidence>
<name>A0A0F5JU17_9BURK</name>
<sequence length="110" mass="11538">MEERKKPGKKPGSPKTGGRKAGTPNKVTADIKALAQSYGPDAIAKLVFLMTFAENEAVQKSAADSILDRGYGKARQAVDVAGQDGSPHVLIKIVKSQGVSDVDSSVQAEE</sequence>
<dbReference type="STRING" id="28092.WM40_23870"/>
<dbReference type="PATRIC" id="fig|28092.6.peg.5610"/>
<comment type="caution">
    <text evidence="2">The sequence shown here is derived from an EMBL/GenBank/DDBJ whole genome shotgun (WGS) entry which is preliminary data.</text>
</comment>
<feature type="region of interest" description="Disordered" evidence="1">
    <location>
        <begin position="1"/>
        <end position="25"/>
    </location>
</feature>
<dbReference type="EMBL" id="LAQU01000049">
    <property type="protein sequence ID" value="KKB61338.1"/>
    <property type="molecule type" value="Genomic_DNA"/>
</dbReference>
<accession>A0A0F5JU17</accession>
<dbReference type="AlphaFoldDB" id="A0A0F5JU17"/>